<dbReference type="InterPro" id="IPR013486">
    <property type="entry name" value="SpoIID/LytB"/>
</dbReference>
<reference evidence="3" key="1">
    <citation type="submission" date="2018-11" db="EMBL/GenBank/DDBJ databases">
        <title>Complete genome sequence of Paenibacillus sp. ML311-T8.</title>
        <authorList>
            <person name="Nam Y.-D."/>
            <person name="Kang J."/>
            <person name="Chung W.-H."/>
            <person name="Park Y.S."/>
        </authorList>
    </citation>
    <scope>NUCLEOTIDE SEQUENCE [LARGE SCALE GENOMIC DNA]</scope>
    <source>
        <strain evidence="3">ML311-T8</strain>
    </source>
</reference>
<dbReference type="PANTHER" id="PTHR30032">
    <property type="entry name" value="N-ACETYLMURAMOYL-L-ALANINE AMIDASE-RELATED"/>
    <property type="match status" value="1"/>
</dbReference>
<dbReference type="GO" id="GO:0030435">
    <property type="term" value="P:sporulation resulting in formation of a cellular spore"/>
    <property type="evidence" value="ECO:0007669"/>
    <property type="project" value="InterPro"/>
</dbReference>
<dbReference type="PROSITE" id="PS51724">
    <property type="entry name" value="SPOR"/>
    <property type="match status" value="1"/>
</dbReference>
<dbReference type="OrthoDB" id="9794671at2"/>
<dbReference type="KEGG" id="ppsc:EHS13_11240"/>
<dbReference type="InterPro" id="IPR051922">
    <property type="entry name" value="Bact_Sporulation_Assoc"/>
</dbReference>
<feature type="domain" description="SPOR" evidence="1">
    <location>
        <begin position="95"/>
        <end position="174"/>
    </location>
</feature>
<dbReference type="PANTHER" id="PTHR30032:SF4">
    <property type="entry name" value="AMIDASE ENHANCER"/>
    <property type="match status" value="1"/>
</dbReference>
<dbReference type="EMBL" id="CP034235">
    <property type="protein sequence ID" value="QGQ95417.1"/>
    <property type="molecule type" value="Genomic_DNA"/>
</dbReference>
<dbReference type="InterPro" id="IPR036680">
    <property type="entry name" value="SPOR-like_sf"/>
</dbReference>
<accession>A0A6B8RHM7</accession>
<dbReference type="InterPro" id="IPR013693">
    <property type="entry name" value="SpoIID/LytB_N"/>
</dbReference>
<dbReference type="RefSeq" id="WP_155700452.1">
    <property type="nucleotide sequence ID" value="NZ_CP034235.1"/>
</dbReference>
<dbReference type="Gene3D" id="3.30.70.1070">
    <property type="entry name" value="Sporulation related repeat"/>
    <property type="match status" value="1"/>
</dbReference>
<sequence>MTESNLISNSIQRSLILLIIFLMAAGGLLSNQGHAFAAAVPKLDNIRVALLIDTPSYKVNAPSVTLSSTSGLKIGIRTATGIQSWLGGAALKSARGTVDQFMVQVLETSDASLATALKQKLSEASYVPYLFQKSKLGKALIQVWTGPYGTKEAATIAKEAINNNKAIMALAVAPKVTGNMHWSAGSYSTVNEAVYSQTNLSQAGIIADLVYQADAAGSVSYAVWVGNEIDQAALDSLKQKAAELAPTVALKPVDSNAPYILKRDDITTTTSGQAPVAHYFFNAINQKVWVTAEAQGKITIKEKTNHSYRGSMELSLYNGKMALINELPFEQYLYGVVGSEMATGWPKEALKAQAVAARTYALIKGNAYKIANISDSTTDQVYTGIEYADVIQAIDETKGEVLVDSKGLITPFYSANAGGVTSDPSEVWGSSDGYLKSFPSAGDNSSQSDTIWYRVALASGITGYVHSAYLKDTGIDNEAGLAIYEATEAAVNVRAIASSRDNISSSIGQINKGEQVTIIGQTLQSGSYIWQRGPVNAASLATVINQQVPGTTFSGPLQSLQVASRGPSGRVTLIQANGQDVKVTRPDSYRTVLGGLPSTLFDIEETGSYTVLGANGVTTTYPQGSESAGLYVIQANANAQAASKQWFILSTAQQIRVVTSTPQFMFTGKGFGHGLGMSQDGAFGFAQQGYDYKKILNSYFAGIDIVKG</sequence>
<keyword evidence="3" id="KW-1185">Reference proteome</keyword>
<evidence type="ECO:0000313" key="2">
    <source>
        <dbReference type="EMBL" id="QGQ95417.1"/>
    </source>
</evidence>
<dbReference type="InterPro" id="IPR007730">
    <property type="entry name" value="SPOR-like_dom"/>
</dbReference>
<dbReference type="Pfam" id="PF05036">
    <property type="entry name" value="SPOR"/>
    <property type="match status" value="1"/>
</dbReference>
<dbReference type="NCBIfam" id="TIGR02669">
    <property type="entry name" value="SpoIID_LytB"/>
    <property type="match status" value="1"/>
</dbReference>
<dbReference type="Pfam" id="PF08486">
    <property type="entry name" value="SpoIID"/>
    <property type="match status" value="1"/>
</dbReference>
<dbReference type="Proteomes" id="UP000426246">
    <property type="component" value="Chromosome"/>
</dbReference>
<dbReference type="GO" id="GO:0042834">
    <property type="term" value="F:peptidoglycan binding"/>
    <property type="evidence" value="ECO:0007669"/>
    <property type="project" value="InterPro"/>
</dbReference>
<evidence type="ECO:0000259" key="1">
    <source>
        <dbReference type="PROSITE" id="PS51724"/>
    </source>
</evidence>
<dbReference type="AlphaFoldDB" id="A0A6B8RHM7"/>
<evidence type="ECO:0000313" key="3">
    <source>
        <dbReference type="Proteomes" id="UP000426246"/>
    </source>
</evidence>
<proteinExistence type="predicted"/>
<dbReference type="GO" id="GO:0030288">
    <property type="term" value="C:outer membrane-bounded periplasmic space"/>
    <property type="evidence" value="ECO:0007669"/>
    <property type="project" value="TreeGrafter"/>
</dbReference>
<name>A0A6B8RHM7_9BACL</name>
<organism evidence="2 3">
    <name type="scientific">Paenibacillus psychroresistens</name>
    <dbReference type="NCBI Taxonomy" id="1778678"/>
    <lineage>
        <taxon>Bacteria</taxon>
        <taxon>Bacillati</taxon>
        <taxon>Bacillota</taxon>
        <taxon>Bacilli</taxon>
        <taxon>Bacillales</taxon>
        <taxon>Paenibacillaceae</taxon>
        <taxon>Paenibacillus</taxon>
    </lineage>
</organism>
<protein>
    <submittedName>
        <fullName evidence="2">SpoIID/LytB domain-containing protein</fullName>
    </submittedName>
</protein>
<gene>
    <name evidence="2" type="ORF">EHS13_11240</name>
</gene>